<reference evidence="1 2" key="2">
    <citation type="journal article" date="2017" name="Front. Plant Sci.">
        <title>Gene Classification and Mining of Molecular Markers Useful in Red Clover (Trifolium pratense) Breeding.</title>
        <authorList>
            <person name="Istvanek J."/>
            <person name="Dluhosova J."/>
            <person name="Dluhos P."/>
            <person name="Patkova L."/>
            <person name="Nedelnik J."/>
            <person name="Repkova J."/>
        </authorList>
    </citation>
    <scope>NUCLEOTIDE SEQUENCE [LARGE SCALE GENOMIC DNA]</scope>
    <source>
        <strain evidence="2">cv. Tatra</strain>
        <tissue evidence="1">Young leaves</tissue>
    </source>
</reference>
<accession>A0A2K3JVN0</accession>
<reference evidence="1 2" key="1">
    <citation type="journal article" date="2014" name="Am. J. Bot.">
        <title>Genome assembly and annotation for red clover (Trifolium pratense; Fabaceae).</title>
        <authorList>
            <person name="Istvanek J."/>
            <person name="Jaros M."/>
            <person name="Krenek A."/>
            <person name="Repkova J."/>
        </authorList>
    </citation>
    <scope>NUCLEOTIDE SEQUENCE [LARGE SCALE GENOMIC DNA]</scope>
    <source>
        <strain evidence="2">cv. Tatra</strain>
        <tissue evidence="1">Young leaves</tissue>
    </source>
</reference>
<sequence length="81" mass="9044">TLDVAANLIWHSQVPLKVSIFAHSWIGSSSVTAQTLSGHFVQFTISVGGLRAWRSFMQLIWLACMWLKATSTTLASNRHSW</sequence>
<feature type="non-terminal residue" evidence="1">
    <location>
        <position position="1"/>
    </location>
</feature>
<gene>
    <name evidence="1" type="ORF">L195_g059002</name>
</gene>
<feature type="non-terminal residue" evidence="1">
    <location>
        <position position="81"/>
    </location>
</feature>
<proteinExistence type="predicted"/>
<protein>
    <submittedName>
        <fullName evidence="1">Uncharacterized protein</fullName>
    </submittedName>
</protein>
<dbReference type="EMBL" id="ASHM01126065">
    <property type="protein sequence ID" value="PNX58058.1"/>
    <property type="molecule type" value="Genomic_DNA"/>
</dbReference>
<dbReference type="Proteomes" id="UP000236291">
    <property type="component" value="Unassembled WGS sequence"/>
</dbReference>
<dbReference type="AlphaFoldDB" id="A0A2K3JVN0"/>
<comment type="caution">
    <text evidence="1">The sequence shown here is derived from an EMBL/GenBank/DDBJ whole genome shotgun (WGS) entry which is preliminary data.</text>
</comment>
<name>A0A2K3JVN0_TRIPR</name>
<evidence type="ECO:0000313" key="2">
    <source>
        <dbReference type="Proteomes" id="UP000236291"/>
    </source>
</evidence>
<organism evidence="1 2">
    <name type="scientific">Trifolium pratense</name>
    <name type="common">Red clover</name>
    <dbReference type="NCBI Taxonomy" id="57577"/>
    <lineage>
        <taxon>Eukaryota</taxon>
        <taxon>Viridiplantae</taxon>
        <taxon>Streptophyta</taxon>
        <taxon>Embryophyta</taxon>
        <taxon>Tracheophyta</taxon>
        <taxon>Spermatophyta</taxon>
        <taxon>Magnoliopsida</taxon>
        <taxon>eudicotyledons</taxon>
        <taxon>Gunneridae</taxon>
        <taxon>Pentapetalae</taxon>
        <taxon>rosids</taxon>
        <taxon>fabids</taxon>
        <taxon>Fabales</taxon>
        <taxon>Fabaceae</taxon>
        <taxon>Papilionoideae</taxon>
        <taxon>50 kb inversion clade</taxon>
        <taxon>NPAAA clade</taxon>
        <taxon>Hologalegina</taxon>
        <taxon>IRL clade</taxon>
        <taxon>Trifolieae</taxon>
        <taxon>Trifolium</taxon>
    </lineage>
</organism>
<evidence type="ECO:0000313" key="1">
    <source>
        <dbReference type="EMBL" id="PNX58058.1"/>
    </source>
</evidence>